<organism evidence="1 2">
    <name type="scientific">Cognatiyoonia sediminum</name>
    <dbReference type="NCBI Taxonomy" id="1508389"/>
    <lineage>
        <taxon>Bacteria</taxon>
        <taxon>Pseudomonadati</taxon>
        <taxon>Pseudomonadota</taxon>
        <taxon>Alphaproteobacteria</taxon>
        <taxon>Rhodobacterales</taxon>
        <taxon>Paracoccaceae</taxon>
        <taxon>Cognatiyoonia</taxon>
    </lineage>
</organism>
<evidence type="ECO:0000313" key="1">
    <source>
        <dbReference type="EMBL" id="SHH03638.1"/>
    </source>
</evidence>
<dbReference type="Proteomes" id="UP000184074">
    <property type="component" value="Unassembled WGS sequence"/>
</dbReference>
<proteinExistence type="predicted"/>
<evidence type="ECO:0000313" key="2">
    <source>
        <dbReference type="Proteomes" id="UP000184074"/>
    </source>
</evidence>
<keyword evidence="2" id="KW-1185">Reference proteome</keyword>
<protein>
    <submittedName>
        <fullName evidence="1">Uncharacterized protein</fullName>
    </submittedName>
</protein>
<dbReference type="OrthoDB" id="9871626at2"/>
<dbReference type="STRING" id="1508389.SAMN05444003_1765"/>
<sequence>MRLVLKSFLIGISGALTVLMLALSFAPATPKEALALGPDHERMDRVQMRIANVMLTVAPEFAVARLAEATDLPPDLVKAQLIAKAEGREPFSQVAQETASADSDRRIDAGGALFVKAN</sequence>
<gene>
    <name evidence="1" type="ORF">SAMN05444003_1765</name>
</gene>
<dbReference type="EMBL" id="FQXB01000002">
    <property type="protein sequence ID" value="SHH03638.1"/>
    <property type="molecule type" value="Genomic_DNA"/>
</dbReference>
<reference evidence="1 2" key="1">
    <citation type="submission" date="2016-11" db="EMBL/GenBank/DDBJ databases">
        <authorList>
            <person name="Jaros S."/>
            <person name="Januszkiewicz K."/>
            <person name="Wedrychowicz H."/>
        </authorList>
    </citation>
    <scope>NUCLEOTIDE SEQUENCE [LARGE SCALE GENOMIC DNA]</scope>
    <source>
        <strain evidence="1 2">DSM 28715</strain>
    </source>
</reference>
<dbReference type="AlphaFoldDB" id="A0A1M5PPH7"/>
<dbReference type="RefSeq" id="WP_131802782.1">
    <property type="nucleotide sequence ID" value="NZ_FQXB01000002.1"/>
</dbReference>
<accession>A0A1M5PPH7</accession>
<name>A0A1M5PPH7_9RHOB</name>